<sequence length="207" mass="23442">MKSEYDFSKAKKGAVVPAEGKERITIRLDKDVLERFREIADKEGRGGYQTLINRVLRQYLAELETKDAQKRLLDDEVGSKRAYAIAVKQVLDKAIADQWELENSPLKTFLSNELITPDPLIFDAFASTALWELALGVVKSSTGKAFSDFLLSSVSVAKIFSPKVFEAKEMQEIYRAHASRTEVEQLSLRGFINLLIEVYTRRAHGRI</sequence>
<dbReference type="EMBL" id="AP014936">
    <property type="protein sequence ID" value="BAU50092.1"/>
    <property type="molecule type" value="Genomic_DNA"/>
</dbReference>
<dbReference type="AlphaFoldDB" id="A0A1C7AFI4"/>
<dbReference type="OrthoDB" id="5297245at2"/>
<protein>
    <recommendedName>
        <fullName evidence="3">CopG family transcriptional regulator</fullName>
    </recommendedName>
</protein>
<dbReference type="InterPro" id="IPR025528">
    <property type="entry name" value="BrnA_antitoxin"/>
</dbReference>
<name>A0A1C7AFI4_9GAMM</name>
<organism evidence="1 2">
    <name type="scientific">Sulfurifustis variabilis</name>
    <dbReference type="NCBI Taxonomy" id="1675686"/>
    <lineage>
        <taxon>Bacteria</taxon>
        <taxon>Pseudomonadati</taxon>
        <taxon>Pseudomonadota</taxon>
        <taxon>Gammaproteobacteria</taxon>
        <taxon>Acidiferrobacterales</taxon>
        <taxon>Acidiferrobacteraceae</taxon>
        <taxon>Sulfurifustis</taxon>
    </lineage>
</organism>
<gene>
    <name evidence="1" type="ORF">SVA_3556</name>
</gene>
<accession>A0A1C7AFI4</accession>
<proteinExistence type="predicted"/>
<keyword evidence="2" id="KW-1185">Reference proteome</keyword>
<evidence type="ECO:0000313" key="1">
    <source>
        <dbReference type="EMBL" id="BAU50092.1"/>
    </source>
</evidence>
<evidence type="ECO:0008006" key="3">
    <source>
        <dbReference type="Google" id="ProtNLM"/>
    </source>
</evidence>
<evidence type="ECO:0000313" key="2">
    <source>
        <dbReference type="Proteomes" id="UP000218899"/>
    </source>
</evidence>
<dbReference type="KEGG" id="sva:SVA_3556"/>
<dbReference type="Proteomes" id="UP000218899">
    <property type="component" value="Chromosome"/>
</dbReference>
<dbReference type="RefSeq" id="WP_096462420.1">
    <property type="nucleotide sequence ID" value="NZ_AP014936.1"/>
</dbReference>
<reference evidence="1 2" key="1">
    <citation type="submission" date="2015-08" db="EMBL/GenBank/DDBJ databases">
        <title>Complete genome sequence of Sulfurifustis variabilis.</title>
        <authorList>
            <person name="Miura A."/>
            <person name="Kojima H."/>
            <person name="Fukui M."/>
        </authorList>
    </citation>
    <scope>NUCLEOTIDE SEQUENCE [LARGE SCALE GENOMIC DNA]</scope>
    <source>
        <strain evidence="2">skN76</strain>
    </source>
</reference>
<dbReference type="Pfam" id="PF14384">
    <property type="entry name" value="BrnA_antitoxin"/>
    <property type="match status" value="1"/>
</dbReference>